<keyword evidence="2" id="KW-0548">Nucleotidyltransferase</keyword>
<dbReference type="Pfam" id="PF17657">
    <property type="entry name" value="DNA_pol3_finger"/>
    <property type="match status" value="1"/>
</dbReference>
<evidence type="ECO:0000259" key="6">
    <source>
        <dbReference type="Pfam" id="PF17657"/>
    </source>
</evidence>
<dbReference type="GO" id="GO:0008408">
    <property type="term" value="F:3'-5' exonuclease activity"/>
    <property type="evidence" value="ECO:0007669"/>
    <property type="project" value="InterPro"/>
</dbReference>
<keyword evidence="3" id="KW-0235">DNA replication</keyword>
<reference evidence="7" key="1">
    <citation type="journal article" date="2014" name="Front. Microbiol.">
        <title>High frequency of phylogenetically diverse reductive dehalogenase-homologous genes in deep subseafloor sedimentary metagenomes.</title>
        <authorList>
            <person name="Kawai M."/>
            <person name="Futagami T."/>
            <person name="Toyoda A."/>
            <person name="Takaki Y."/>
            <person name="Nishi S."/>
            <person name="Hori S."/>
            <person name="Arai W."/>
            <person name="Tsubouchi T."/>
            <person name="Morono Y."/>
            <person name="Uchiyama I."/>
            <person name="Ito T."/>
            <person name="Fujiyama A."/>
            <person name="Inagaki F."/>
            <person name="Takami H."/>
        </authorList>
    </citation>
    <scope>NUCLEOTIDE SEQUENCE</scope>
    <source>
        <strain evidence="7">Expedition CK06-06</strain>
    </source>
</reference>
<keyword evidence="4" id="KW-0239">DNA-directed DNA polymerase</keyword>
<evidence type="ECO:0000313" key="7">
    <source>
        <dbReference type="EMBL" id="GAG83228.1"/>
    </source>
</evidence>
<evidence type="ECO:0000256" key="1">
    <source>
        <dbReference type="ARBA" id="ARBA00022679"/>
    </source>
</evidence>
<dbReference type="AlphaFoldDB" id="X1BGH8"/>
<dbReference type="EMBL" id="BART01013961">
    <property type="protein sequence ID" value="GAG83228.1"/>
    <property type="molecule type" value="Genomic_DNA"/>
</dbReference>
<name>X1BGH8_9ZZZZ</name>
<dbReference type="InterPro" id="IPR011708">
    <property type="entry name" value="DNA_pol3_alpha_NTPase_dom"/>
</dbReference>
<protein>
    <submittedName>
        <fullName evidence="7">Uncharacterized protein</fullName>
    </submittedName>
</protein>
<dbReference type="InterPro" id="IPR004805">
    <property type="entry name" value="DnaE2/DnaE/PolC"/>
</dbReference>
<dbReference type="PANTHER" id="PTHR32294">
    <property type="entry name" value="DNA POLYMERASE III SUBUNIT ALPHA"/>
    <property type="match status" value="1"/>
</dbReference>
<keyword evidence="1" id="KW-0808">Transferase</keyword>
<dbReference type="Pfam" id="PF07733">
    <property type="entry name" value="DNA_pol3_alpha"/>
    <property type="match status" value="1"/>
</dbReference>
<sequence>HANGVVIGDGPLVERVPLYRGPKDEWVSQYNMRALKRAGLVKFDFIARKALTVIRKVLDLVGDESDLSVALEDLPLNDEAAFQLLCGRQVGGIPYLEGARARDLLLKWQPRQWQDLIALLALVRPVALESGLTESFLRTRQDGQPEESLSSSRDKRPGAGTAFLLFDVDLTRLIVHTTGWSLEKADELCRTVMKGEEKA</sequence>
<feature type="domain" description="DNA polymerase III alpha subunit finger" evidence="6">
    <location>
        <begin position="51"/>
        <end position="197"/>
    </location>
</feature>
<gene>
    <name evidence="7" type="ORF">S01H4_28208</name>
</gene>
<evidence type="ECO:0000256" key="4">
    <source>
        <dbReference type="ARBA" id="ARBA00022932"/>
    </source>
</evidence>
<feature type="non-terminal residue" evidence="7">
    <location>
        <position position="1"/>
    </location>
</feature>
<evidence type="ECO:0000259" key="5">
    <source>
        <dbReference type="Pfam" id="PF07733"/>
    </source>
</evidence>
<evidence type="ECO:0000256" key="2">
    <source>
        <dbReference type="ARBA" id="ARBA00022695"/>
    </source>
</evidence>
<organism evidence="7">
    <name type="scientific">marine sediment metagenome</name>
    <dbReference type="NCBI Taxonomy" id="412755"/>
    <lineage>
        <taxon>unclassified sequences</taxon>
        <taxon>metagenomes</taxon>
        <taxon>ecological metagenomes</taxon>
    </lineage>
</organism>
<dbReference type="GO" id="GO:0006260">
    <property type="term" value="P:DNA replication"/>
    <property type="evidence" value="ECO:0007669"/>
    <property type="project" value="UniProtKB-KW"/>
</dbReference>
<comment type="caution">
    <text evidence="7">The sequence shown here is derived from an EMBL/GenBank/DDBJ whole genome shotgun (WGS) entry which is preliminary data.</text>
</comment>
<dbReference type="InterPro" id="IPR040982">
    <property type="entry name" value="DNA_pol3_finger"/>
</dbReference>
<feature type="non-terminal residue" evidence="7">
    <location>
        <position position="199"/>
    </location>
</feature>
<accession>X1BGH8</accession>
<evidence type="ECO:0000256" key="3">
    <source>
        <dbReference type="ARBA" id="ARBA00022705"/>
    </source>
</evidence>
<feature type="domain" description="Bacterial DNA polymerase III alpha subunit NTPase" evidence="5">
    <location>
        <begin position="1"/>
        <end position="46"/>
    </location>
</feature>
<dbReference type="GO" id="GO:0003887">
    <property type="term" value="F:DNA-directed DNA polymerase activity"/>
    <property type="evidence" value="ECO:0007669"/>
    <property type="project" value="UniProtKB-KW"/>
</dbReference>
<proteinExistence type="predicted"/>